<reference evidence="2" key="2">
    <citation type="submission" date="2023-06" db="EMBL/GenBank/DDBJ databases">
        <authorList>
            <consortium name="Lawrence Berkeley National Laboratory"/>
            <person name="Haridas S."/>
            <person name="Hensen N."/>
            <person name="Bonometti L."/>
            <person name="Westerberg I."/>
            <person name="Brannstrom I.O."/>
            <person name="Guillou S."/>
            <person name="Cros-Aarteil S."/>
            <person name="Calhoun S."/>
            <person name="Kuo A."/>
            <person name="Mondo S."/>
            <person name="Pangilinan J."/>
            <person name="Riley R."/>
            <person name="LaButti K."/>
            <person name="Andreopoulos B."/>
            <person name="Lipzen A."/>
            <person name="Chen C."/>
            <person name="Yanf M."/>
            <person name="Daum C."/>
            <person name="Ng V."/>
            <person name="Clum A."/>
            <person name="Steindorff A."/>
            <person name="Ohm R."/>
            <person name="Martin F."/>
            <person name="Silar P."/>
            <person name="Natvig D."/>
            <person name="Lalanne C."/>
            <person name="Gautier V."/>
            <person name="Ament-velasquez S.L."/>
            <person name="Kruys A."/>
            <person name="Hutchinson M.I."/>
            <person name="Powell A.J."/>
            <person name="Barry K."/>
            <person name="Miller A.N."/>
            <person name="Grigoriev I.V."/>
            <person name="Debuchy R."/>
            <person name="Gladieux P."/>
            <person name="Thoren M.H."/>
            <person name="Johannesson H."/>
        </authorList>
    </citation>
    <scope>NUCLEOTIDE SEQUENCE</scope>
    <source>
        <strain evidence="2">CBS 232.78</strain>
    </source>
</reference>
<gene>
    <name evidence="2" type="ORF">B0H63DRAFT_390356</name>
</gene>
<organism evidence="2 3">
    <name type="scientific">Podospora didyma</name>
    <dbReference type="NCBI Taxonomy" id="330526"/>
    <lineage>
        <taxon>Eukaryota</taxon>
        <taxon>Fungi</taxon>
        <taxon>Dikarya</taxon>
        <taxon>Ascomycota</taxon>
        <taxon>Pezizomycotina</taxon>
        <taxon>Sordariomycetes</taxon>
        <taxon>Sordariomycetidae</taxon>
        <taxon>Sordariales</taxon>
        <taxon>Podosporaceae</taxon>
        <taxon>Podospora</taxon>
    </lineage>
</organism>
<keyword evidence="3" id="KW-1185">Reference proteome</keyword>
<comment type="caution">
    <text evidence="2">The sequence shown here is derived from an EMBL/GenBank/DDBJ whole genome shotgun (WGS) entry which is preliminary data.</text>
</comment>
<evidence type="ECO:0000313" key="3">
    <source>
        <dbReference type="Proteomes" id="UP001285441"/>
    </source>
</evidence>
<evidence type="ECO:0000313" key="2">
    <source>
        <dbReference type="EMBL" id="KAK3390749.1"/>
    </source>
</evidence>
<accession>A0AAE0NZU0</accession>
<dbReference type="AlphaFoldDB" id="A0AAE0NZU0"/>
<evidence type="ECO:0000256" key="1">
    <source>
        <dbReference type="SAM" id="SignalP"/>
    </source>
</evidence>
<reference evidence="2" key="1">
    <citation type="journal article" date="2023" name="Mol. Phylogenet. Evol.">
        <title>Genome-scale phylogeny and comparative genomics of the fungal order Sordariales.</title>
        <authorList>
            <person name="Hensen N."/>
            <person name="Bonometti L."/>
            <person name="Westerberg I."/>
            <person name="Brannstrom I.O."/>
            <person name="Guillou S."/>
            <person name="Cros-Aarteil S."/>
            <person name="Calhoun S."/>
            <person name="Haridas S."/>
            <person name="Kuo A."/>
            <person name="Mondo S."/>
            <person name="Pangilinan J."/>
            <person name="Riley R."/>
            <person name="LaButti K."/>
            <person name="Andreopoulos B."/>
            <person name="Lipzen A."/>
            <person name="Chen C."/>
            <person name="Yan M."/>
            <person name="Daum C."/>
            <person name="Ng V."/>
            <person name="Clum A."/>
            <person name="Steindorff A."/>
            <person name="Ohm R.A."/>
            <person name="Martin F."/>
            <person name="Silar P."/>
            <person name="Natvig D.O."/>
            <person name="Lalanne C."/>
            <person name="Gautier V."/>
            <person name="Ament-Velasquez S.L."/>
            <person name="Kruys A."/>
            <person name="Hutchinson M.I."/>
            <person name="Powell A.J."/>
            <person name="Barry K."/>
            <person name="Miller A.N."/>
            <person name="Grigoriev I.V."/>
            <person name="Debuchy R."/>
            <person name="Gladieux P."/>
            <person name="Hiltunen Thoren M."/>
            <person name="Johannesson H."/>
        </authorList>
    </citation>
    <scope>NUCLEOTIDE SEQUENCE</scope>
    <source>
        <strain evidence="2">CBS 232.78</strain>
    </source>
</reference>
<keyword evidence="1" id="KW-0732">Signal</keyword>
<name>A0AAE0NZU0_9PEZI</name>
<feature type="chain" id="PRO_5042095557" evidence="1">
    <location>
        <begin position="21"/>
        <end position="263"/>
    </location>
</feature>
<sequence>ENLLNLAINLLLMIRVGTDAQRLPPLQWTGGTLRQFASIRFSEPPQLEYESVNLERSFNAWSVQAIAGIEVQFTDNIRDHLLLFDRDTKVYIFHHASFLEYHLSQGERSLLPLDVVNETLQTLALLFPQADYTIPNRSNRVKRKWLSKMCAKSKKKHGGRTIDERVTRCGTPTSDSRKIQNYKVWRDRLIILKEAYDRETPTDIRQWWLDRRDGVRWYNFWCAILVLPVTAMFEFIQCIEGGIQAYYTVKGSPDVKKTDLYRG</sequence>
<proteinExistence type="predicted"/>
<feature type="non-terminal residue" evidence="2">
    <location>
        <position position="1"/>
    </location>
</feature>
<protein>
    <submittedName>
        <fullName evidence="2">Uncharacterized protein</fullName>
    </submittedName>
</protein>
<dbReference type="Proteomes" id="UP001285441">
    <property type="component" value="Unassembled WGS sequence"/>
</dbReference>
<feature type="signal peptide" evidence="1">
    <location>
        <begin position="1"/>
        <end position="20"/>
    </location>
</feature>
<dbReference type="EMBL" id="JAULSW010000002">
    <property type="protein sequence ID" value="KAK3390749.1"/>
    <property type="molecule type" value="Genomic_DNA"/>
</dbReference>